<proteinExistence type="predicted"/>
<sequence length="119" mass="13544">MPGFMITVEMMQAFFSDTRQKNIEAGKNWSIDDVCRWSFFFVDEDGSALLSVARHMESLGYTVVGVTEPDDEEDPFFYLQVDKLEQHTPESLQARVEALYAIAEQFEIADYDGMNVVAA</sequence>
<dbReference type="Gene3D" id="3.30.70.970">
    <property type="entry name" value="RraB-like"/>
    <property type="match status" value="1"/>
</dbReference>
<keyword evidence="3" id="KW-1185">Reference proteome</keyword>
<dbReference type="InterPro" id="IPR036701">
    <property type="entry name" value="RraB-like_sf"/>
</dbReference>
<evidence type="ECO:0000313" key="3">
    <source>
        <dbReference type="Proteomes" id="UP001430360"/>
    </source>
</evidence>
<comment type="caution">
    <text evidence="2">The sequence shown here is derived from an EMBL/GenBank/DDBJ whole genome shotgun (WGS) entry which is preliminary data.</text>
</comment>
<gene>
    <name evidence="2" type="ORF">LTT95_07580</name>
</gene>
<protein>
    <submittedName>
        <fullName evidence="2">Ribonuclease E inhibitor RraB</fullName>
    </submittedName>
</protein>
<evidence type="ECO:0000313" key="2">
    <source>
        <dbReference type="EMBL" id="MCD9096802.1"/>
    </source>
</evidence>
<dbReference type="Pfam" id="PF06877">
    <property type="entry name" value="RraB"/>
    <property type="match status" value="1"/>
</dbReference>
<accession>A0ABS8UCU6</accession>
<dbReference type="InterPro" id="IPR009671">
    <property type="entry name" value="RraB_dom"/>
</dbReference>
<feature type="domain" description="Regulator of ribonuclease activity B" evidence="1">
    <location>
        <begin position="31"/>
        <end position="115"/>
    </location>
</feature>
<name>A0ABS8UCU6_9GAMM</name>
<dbReference type="EMBL" id="JAJQKU010000002">
    <property type="protein sequence ID" value="MCD9096802.1"/>
    <property type="molecule type" value="Genomic_DNA"/>
</dbReference>
<reference evidence="2" key="1">
    <citation type="submission" date="2021-12" db="EMBL/GenBank/DDBJ databases">
        <authorList>
            <person name="Ulrich A."/>
        </authorList>
    </citation>
    <scope>NUCLEOTIDE SEQUENCE</scope>
    <source>
        <strain evidence="2">A1P009</strain>
    </source>
</reference>
<reference evidence="2" key="2">
    <citation type="journal article" date="2022" name="Syst. Appl. Microbiol.">
        <title>Physiological and genomic characterisation of Luteimonas fraxinea sp. nov., a bacterial species associated with trees tolerant to ash dieback.</title>
        <authorList>
            <person name="Ulrich K."/>
            <person name="Becker R."/>
            <person name="Behrendt U."/>
            <person name="Kube M."/>
            <person name="Schneck V."/>
            <person name="Ulrich A."/>
        </authorList>
    </citation>
    <scope>NUCLEOTIDE SEQUENCE</scope>
    <source>
        <strain evidence="2">A1P009</strain>
    </source>
</reference>
<dbReference type="SUPFAM" id="SSF89946">
    <property type="entry name" value="Hypothetical protein VC0424"/>
    <property type="match status" value="1"/>
</dbReference>
<organism evidence="2 3">
    <name type="scientific">Luteimonas fraxinea</name>
    <dbReference type="NCBI Taxonomy" id="2901869"/>
    <lineage>
        <taxon>Bacteria</taxon>
        <taxon>Pseudomonadati</taxon>
        <taxon>Pseudomonadota</taxon>
        <taxon>Gammaproteobacteria</taxon>
        <taxon>Lysobacterales</taxon>
        <taxon>Lysobacteraceae</taxon>
        <taxon>Luteimonas</taxon>
    </lineage>
</organism>
<dbReference type="Proteomes" id="UP001430360">
    <property type="component" value="Unassembled WGS sequence"/>
</dbReference>
<evidence type="ECO:0000259" key="1">
    <source>
        <dbReference type="Pfam" id="PF06877"/>
    </source>
</evidence>